<dbReference type="PROSITE" id="PS51257">
    <property type="entry name" value="PROKAR_LIPOPROTEIN"/>
    <property type="match status" value="1"/>
</dbReference>
<gene>
    <name evidence="2" type="ORF">ABS765_11285</name>
</gene>
<sequence>MKLLLTIIFCFFILFTFSCDKKEKTHETKNFNLLKENSNLEYAKSELKSAIIKNEILVEKVIPDSQTAVNVAESILFKIYGKENITKQKPYDVNFIDDYYVINGTLSRYKMGGTFLIIINSKDGKVIKLTHGK</sequence>
<name>A0ABW8Y364_9FLAO</name>
<evidence type="ECO:0000313" key="2">
    <source>
        <dbReference type="EMBL" id="MFL9834611.1"/>
    </source>
</evidence>
<accession>A0ABW8Y364</accession>
<organism evidence="2 3">
    <name type="scientific">Chryseobacterium terrae</name>
    <dbReference type="NCBI Taxonomy" id="3163299"/>
    <lineage>
        <taxon>Bacteria</taxon>
        <taxon>Pseudomonadati</taxon>
        <taxon>Bacteroidota</taxon>
        <taxon>Flavobacteriia</taxon>
        <taxon>Flavobacteriales</taxon>
        <taxon>Weeksellaceae</taxon>
        <taxon>Chryseobacterium group</taxon>
        <taxon>Chryseobacterium</taxon>
    </lineage>
</organism>
<dbReference type="Proteomes" id="UP001629058">
    <property type="component" value="Unassembled WGS sequence"/>
</dbReference>
<dbReference type="EMBL" id="JBELPY010000006">
    <property type="protein sequence ID" value="MFL9834611.1"/>
    <property type="molecule type" value="Genomic_DNA"/>
</dbReference>
<evidence type="ECO:0000259" key="1">
    <source>
        <dbReference type="Pfam" id="PF15631"/>
    </source>
</evidence>
<evidence type="ECO:0000313" key="3">
    <source>
        <dbReference type="Proteomes" id="UP001629058"/>
    </source>
</evidence>
<keyword evidence="3" id="KW-1185">Reference proteome</keyword>
<dbReference type="InterPro" id="IPR028921">
    <property type="entry name" value="NTF2_fold_dom"/>
</dbReference>
<proteinExistence type="predicted"/>
<comment type="caution">
    <text evidence="2">The sequence shown here is derived from an EMBL/GenBank/DDBJ whole genome shotgun (WGS) entry which is preliminary data.</text>
</comment>
<dbReference type="RefSeq" id="WP_408090574.1">
    <property type="nucleotide sequence ID" value="NZ_JBELPY010000006.1"/>
</dbReference>
<dbReference type="Pfam" id="PF15631">
    <property type="entry name" value="Imm-NTF2-2"/>
    <property type="match status" value="1"/>
</dbReference>
<feature type="domain" description="NTF2 fold" evidence="1">
    <location>
        <begin position="67"/>
        <end position="133"/>
    </location>
</feature>
<reference evidence="2 3" key="1">
    <citation type="submission" date="2024-06" db="EMBL/GenBank/DDBJ databases">
        <authorList>
            <person name="Kaempfer P."/>
            <person name="Viver T."/>
        </authorList>
    </citation>
    <scope>NUCLEOTIDE SEQUENCE [LARGE SCALE GENOMIC DNA]</scope>
    <source>
        <strain evidence="2 3">ST-37</strain>
    </source>
</reference>
<protein>
    <submittedName>
        <fullName evidence="2">NTF2 fold immunity protein</fullName>
    </submittedName>
</protein>